<keyword evidence="2" id="KW-0378">Hydrolase</keyword>
<dbReference type="InterPro" id="IPR036514">
    <property type="entry name" value="SGNH_hydro_sf"/>
</dbReference>
<evidence type="ECO:0000256" key="1">
    <source>
        <dbReference type="SAM" id="SignalP"/>
    </source>
</evidence>
<sequence>MRLAKLFSFFLLVFLFSLCSTPSDKNKENDLLILGIILFQNDSVYEFASCQTSYQLNQVYVSGGFAERFITDLKPYKNVFLGDSTASFYSEFPNFIDPKTTQNNATPGDTLCDYRSRFKKSIRSIPENIVISTAGGNDILKKVSNALIIETFVDFHNSLKSHFPHSKITYVEVHRTFVDYANAERKSIAYQMRAHSPDACWIDPDPCFSNPLLASEMLDTIHPNQGPAFCIKNLIWNQCGVLL</sequence>
<organism evidence="2 3">
    <name type="scientific">Leptospira bouyouniensis</name>
    <dbReference type="NCBI Taxonomy" id="2484911"/>
    <lineage>
        <taxon>Bacteria</taxon>
        <taxon>Pseudomonadati</taxon>
        <taxon>Spirochaetota</taxon>
        <taxon>Spirochaetia</taxon>
        <taxon>Leptospirales</taxon>
        <taxon>Leptospiraceae</taxon>
        <taxon>Leptospira</taxon>
    </lineage>
</organism>
<dbReference type="RefSeq" id="WP_135770824.1">
    <property type="nucleotide sequence ID" value="NZ_RQFT01000008.1"/>
</dbReference>
<dbReference type="AlphaFoldDB" id="A0A7I0IPI0"/>
<dbReference type="SUPFAM" id="SSF52266">
    <property type="entry name" value="SGNH hydrolase"/>
    <property type="match status" value="1"/>
</dbReference>
<evidence type="ECO:0000313" key="3">
    <source>
        <dbReference type="Proteomes" id="UP000297641"/>
    </source>
</evidence>
<comment type="caution">
    <text evidence="2">The sequence shown here is derived from an EMBL/GenBank/DDBJ whole genome shotgun (WGS) entry which is preliminary data.</text>
</comment>
<evidence type="ECO:0000313" key="2">
    <source>
        <dbReference type="EMBL" id="TGL06480.1"/>
    </source>
</evidence>
<dbReference type="Gene3D" id="3.40.50.1110">
    <property type="entry name" value="SGNH hydrolase"/>
    <property type="match status" value="1"/>
</dbReference>
<gene>
    <name evidence="2" type="ORF">EHQ43_08695</name>
</gene>
<dbReference type="GO" id="GO:0016788">
    <property type="term" value="F:hydrolase activity, acting on ester bonds"/>
    <property type="evidence" value="ECO:0007669"/>
    <property type="project" value="UniProtKB-ARBA"/>
</dbReference>
<proteinExistence type="predicted"/>
<accession>A0A7I0IPI0</accession>
<feature type="signal peptide" evidence="1">
    <location>
        <begin position="1"/>
        <end position="22"/>
    </location>
</feature>
<feature type="chain" id="PRO_5028815653" evidence="1">
    <location>
        <begin position="23"/>
        <end position="243"/>
    </location>
</feature>
<dbReference type="EMBL" id="RQFT01000008">
    <property type="protein sequence ID" value="TGL06480.1"/>
    <property type="molecule type" value="Genomic_DNA"/>
</dbReference>
<name>A0A7I0IPI0_9LEPT</name>
<keyword evidence="1" id="KW-0732">Signal</keyword>
<protein>
    <submittedName>
        <fullName evidence="2">SGNH/GDSL hydrolase family protein</fullName>
    </submittedName>
</protein>
<reference evidence="2 3" key="1">
    <citation type="journal article" date="2019" name="PLoS Negl. Trop. Dis.">
        <title>Revisiting the worldwide diversity of Leptospira species in the environment.</title>
        <authorList>
            <person name="Vincent A.T."/>
            <person name="Schiettekatte O."/>
            <person name="Bourhy P."/>
            <person name="Veyrier F.J."/>
            <person name="Picardeau M."/>
        </authorList>
    </citation>
    <scope>NUCLEOTIDE SEQUENCE [LARGE SCALE GENOMIC DNA]</scope>
    <source>
        <strain evidence="2 3">201800273</strain>
    </source>
</reference>
<dbReference type="Proteomes" id="UP000297641">
    <property type="component" value="Unassembled WGS sequence"/>
</dbReference>